<evidence type="ECO:0000256" key="2">
    <source>
        <dbReference type="ARBA" id="ARBA00022491"/>
    </source>
</evidence>
<dbReference type="PANTHER" id="PTHR36427">
    <property type="entry name" value="54S RIBOSOMAL PROTEIN L1, MITOCHONDRIAL"/>
    <property type="match status" value="1"/>
</dbReference>
<accession>A0A1F8CY71</accession>
<keyword evidence="4" id="KW-0689">Ribosomal protein</keyword>
<gene>
    <name evidence="9" type="ORF">A2361_01910</name>
</gene>
<dbReference type="AlphaFoldDB" id="A0A1F8CY71"/>
<evidence type="ECO:0000313" key="10">
    <source>
        <dbReference type="Proteomes" id="UP000178848"/>
    </source>
</evidence>
<dbReference type="Gene3D" id="6.10.20.140">
    <property type="entry name" value="50S ribosomal protein L1, Chain A, Domain 1"/>
    <property type="match status" value="1"/>
</dbReference>
<evidence type="ECO:0000256" key="1">
    <source>
        <dbReference type="ARBA" id="ARBA00010531"/>
    </source>
</evidence>
<dbReference type="InterPro" id="IPR023674">
    <property type="entry name" value="Ribosomal_uL1-like"/>
</dbReference>
<evidence type="ECO:0000256" key="8">
    <source>
        <dbReference type="SAM" id="MobiDB-lite"/>
    </source>
</evidence>
<dbReference type="InterPro" id="IPR028364">
    <property type="entry name" value="Ribosomal_uL1/biogenesis"/>
</dbReference>
<comment type="caution">
    <text evidence="9">The sequence shown here is derived from an EMBL/GenBank/DDBJ whole genome shotgun (WGS) entry which is preliminary data.</text>
</comment>
<dbReference type="GO" id="GO:0006417">
    <property type="term" value="P:regulation of translation"/>
    <property type="evidence" value="ECO:0007669"/>
    <property type="project" value="UniProtKB-KW"/>
</dbReference>
<dbReference type="GO" id="GO:0005840">
    <property type="term" value="C:ribosome"/>
    <property type="evidence" value="ECO:0007669"/>
    <property type="project" value="UniProtKB-KW"/>
</dbReference>
<comment type="similarity">
    <text evidence="1">Belongs to the universal ribosomal protein uL1 family.</text>
</comment>
<organism evidence="9 10">
    <name type="scientific">Candidatus Woesebacteria bacterium RIFOXYB1_FULL_40_26</name>
    <dbReference type="NCBI Taxonomy" id="1802539"/>
    <lineage>
        <taxon>Bacteria</taxon>
        <taxon>Candidatus Woeseibacteriota</taxon>
    </lineage>
</organism>
<evidence type="ECO:0000256" key="5">
    <source>
        <dbReference type="ARBA" id="ARBA00023274"/>
    </source>
</evidence>
<keyword evidence="3" id="KW-0810">Translation regulation</keyword>
<keyword evidence="5" id="KW-0687">Ribonucleoprotein</keyword>
<dbReference type="GO" id="GO:1990904">
    <property type="term" value="C:ribonucleoprotein complex"/>
    <property type="evidence" value="ECO:0007669"/>
    <property type="project" value="UniProtKB-KW"/>
</dbReference>
<dbReference type="Proteomes" id="UP000178848">
    <property type="component" value="Unassembled WGS sequence"/>
</dbReference>
<evidence type="ECO:0000313" key="9">
    <source>
        <dbReference type="EMBL" id="OGM80495.1"/>
    </source>
</evidence>
<proteinExistence type="inferred from homology"/>
<dbReference type="PANTHER" id="PTHR36427:SF3">
    <property type="entry name" value="LARGE RIBOSOMAL SUBUNIT PROTEIN UL1M"/>
    <property type="match status" value="1"/>
</dbReference>
<dbReference type="InterPro" id="IPR016095">
    <property type="entry name" value="Ribosomal_uL1_3-a/b-sand"/>
</dbReference>
<evidence type="ECO:0000256" key="3">
    <source>
        <dbReference type="ARBA" id="ARBA00022845"/>
    </source>
</evidence>
<feature type="region of interest" description="Disordered" evidence="8">
    <location>
        <begin position="1"/>
        <end position="31"/>
    </location>
</feature>
<sequence>MGKTKTAFVGEPLEEKSKKARPASAKATARQERVHIAGLKGGQRIKVVEAAPTEEAPIAEVEKAEGPERVKRVERIRSKKYQESLAKVDKNKLYPIKDAVKLVKETSYSAFDGSVELHLVVKKTGTSASLTLPYSAGKTKKIEIANEETLKKLKAGKIDFDVLLATADMMPKLVPFAKTLGPKGLMPNPKNGTLIKNEKDVGKFSADSLSLKTEKEAPLIHTVVGKVSQKDEELIKNADAIFNALSGSKQILKAYAKATMGPSVKIQV</sequence>
<name>A0A1F8CY71_9BACT</name>
<evidence type="ECO:0000256" key="6">
    <source>
        <dbReference type="ARBA" id="ARBA00035241"/>
    </source>
</evidence>
<dbReference type="Pfam" id="PF00687">
    <property type="entry name" value="Ribosomal_L1"/>
    <property type="match status" value="1"/>
</dbReference>
<dbReference type="Gene3D" id="3.30.190.20">
    <property type="match status" value="1"/>
</dbReference>
<keyword evidence="2" id="KW-0678">Repressor</keyword>
<dbReference type="SUPFAM" id="SSF56808">
    <property type="entry name" value="Ribosomal protein L1"/>
    <property type="match status" value="1"/>
</dbReference>
<protein>
    <recommendedName>
        <fullName evidence="6">Large ribosomal subunit protein uL1</fullName>
    </recommendedName>
    <alternativeName>
        <fullName evidence="7">50S ribosomal protein L1</fullName>
    </alternativeName>
</protein>
<dbReference type="CDD" id="cd00403">
    <property type="entry name" value="Ribosomal_L1"/>
    <property type="match status" value="1"/>
</dbReference>
<evidence type="ECO:0000256" key="7">
    <source>
        <dbReference type="ARBA" id="ARBA00035452"/>
    </source>
</evidence>
<dbReference type="Gene3D" id="3.40.50.790">
    <property type="match status" value="1"/>
</dbReference>
<evidence type="ECO:0000256" key="4">
    <source>
        <dbReference type="ARBA" id="ARBA00022980"/>
    </source>
</evidence>
<dbReference type="EMBL" id="MGHZ01000032">
    <property type="protein sequence ID" value="OGM80495.1"/>
    <property type="molecule type" value="Genomic_DNA"/>
</dbReference>
<reference evidence="9 10" key="1">
    <citation type="journal article" date="2016" name="Nat. Commun.">
        <title>Thousands of microbial genomes shed light on interconnected biogeochemical processes in an aquifer system.</title>
        <authorList>
            <person name="Anantharaman K."/>
            <person name="Brown C.T."/>
            <person name="Hug L.A."/>
            <person name="Sharon I."/>
            <person name="Castelle C.J."/>
            <person name="Probst A.J."/>
            <person name="Thomas B.C."/>
            <person name="Singh A."/>
            <person name="Wilkins M.J."/>
            <person name="Karaoz U."/>
            <person name="Brodie E.L."/>
            <person name="Williams K.H."/>
            <person name="Hubbard S.S."/>
            <person name="Banfield J.F."/>
        </authorList>
    </citation>
    <scope>NUCLEOTIDE SEQUENCE [LARGE SCALE GENOMIC DNA]</scope>
</reference>